<dbReference type="Gene3D" id="3.40.50.1000">
    <property type="entry name" value="HAD superfamily/HAD-like"/>
    <property type="match status" value="1"/>
</dbReference>
<dbReference type="NCBIfam" id="TIGR01509">
    <property type="entry name" value="HAD-SF-IA-v3"/>
    <property type="match status" value="1"/>
</dbReference>
<proteinExistence type="predicted"/>
<evidence type="ECO:0000313" key="2">
    <source>
        <dbReference type="EMBL" id="GGV03408.1"/>
    </source>
</evidence>
<dbReference type="InterPro" id="IPR023198">
    <property type="entry name" value="PGP-like_dom2"/>
</dbReference>
<name>A0A918IDB5_9ACTN</name>
<evidence type="ECO:0000313" key="3">
    <source>
        <dbReference type="Proteomes" id="UP000618795"/>
    </source>
</evidence>
<dbReference type="InterPro" id="IPR023214">
    <property type="entry name" value="HAD_sf"/>
</dbReference>
<reference evidence="2" key="1">
    <citation type="journal article" date="2014" name="Int. J. Syst. Evol. Microbiol.">
        <title>Complete genome sequence of Corynebacterium casei LMG S-19264T (=DSM 44701T), isolated from a smear-ripened cheese.</title>
        <authorList>
            <consortium name="US DOE Joint Genome Institute (JGI-PGF)"/>
            <person name="Walter F."/>
            <person name="Albersmeier A."/>
            <person name="Kalinowski J."/>
            <person name="Ruckert C."/>
        </authorList>
    </citation>
    <scope>NUCLEOTIDE SEQUENCE</scope>
    <source>
        <strain evidence="2">JCM 4369</strain>
    </source>
</reference>
<dbReference type="SFLD" id="SFLDG01129">
    <property type="entry name" value="C1.5:_HAD__Beta-PGM__Phosphata"/>
    <property type="match status" value="1"/>
</dbReference>
<dbReference type="Pfam" id="PF00702">
    <property type="entry name" value="Hydrolase"/>
    <property type="match status" value="1"/>
</dbReference>
<dbReference type="PANTHER" id="PTHR43481:SF4">
    <property type="entry name" value="GLYCEROL-1-PHOSPHATE PHOSPHOHYDROLASE 1-RELATED"/>
    <property type="match status" value="1"/>
</dbReference>
<dbReference type="GO" id="GO:0050308">
    <property type="term" value="F:sugar-phosphatase activity"/>
    <property type="evidence" value="ECO:0007669"/>
    <property type="project" value="TreeGrafter"/>
</dbReference>
<dbReference type="Proteomes" id="UP000618795">
    <property type="component" value="Unassembled WGS sequence"/>
</dbReference>
<evidence type="ECO:0000256" key="1">
    <source>
        <dbReference type="SAM" id="MobiDB-lite"/>
    </source>
</evidence>
<reference evidence="2" key="2">
    <citation type="submission" date="2020-09" db="EMBL/GenBank/DDBJ databases">
        <authorList>
            <person name="Sun Q."/>
            <person name="Ohkuma M."/>
        </authorList>
    </citation>
    <scope>NUCLEOTIDE SEQUENCE</scope>
    <source>
        <strain evidence="2">JCM 4369</strain>
    </source>
</reference>
<organism evidence="2 3">
    <name type="scientific">Streptomyces filipinensis</name>
    <dbReference type="NCBI Taxonomy" id="66887"/>
    <lineage>
        <taxon>Bacteria</taxon>
        <taxon>Bacillati</taxon>
        <taxon>Actinomycetota</taxon>
        <taxon>Actinomycetes</taxon>
        <taxon>Kitasatosporales</taxon>
        <taxon>Streptomycetaceae</taxon>
        <taxon>Streptomyces</taxon>
    </lineage>
</organism>
<dbReference type="Gene3D" id="1.10.150.240">
    <property type="entry name" value="Putative phosphatase, domain 2"/>
    <property type="match status" value="1"/>
</dbReference>
<dbReference type="AlphaFoldDB" id="A0A918IDB5"/>
<dbReference type="InterPro" id="IPR036412">
    <property type="entry name" value="HAD-like_sf"/>
</dbReference>
<sequence length="265" mass="28749">MDGLTPGARGDEPIVPPRGRDRHLGRGLAAWHDRWVTSGSAGPARTKYVLFDVDGTLIDAVSNQRRVWGTWAERYGLDADDVYRVALRTRPMETFAQVAPDRDPRACLATLHELEDEDVRSGVYAAFDGASELLHGLPPGSWALVTSNYEHRVRGRFLRTGLPVPDLIVDAAAVEEGKPSPVPYLRAAERLGAEPGDCLVIEDAPSGVRSGRGAGMTVWGVNTDVAVEGVHRHFASLREAVPHILDFATGGSRTRQREGCGVSRV</sequence>
<evidence type="ECO:0008006" key="4">
    <source>
        <dbReference type="Google" id="ProtNLM"/>
    </source>
</evidence>
<dbReference type="PANTHER" id="PTHR43481">
    <property type="entry name" value="FRUCTOSE-1-PHOSPHATE PHOSPHATASE"/>
    <property type="match status" value="1"/>
</dbReference>
<accession>A0A918IDB5</accession>
<comment type="caution">
    <text evidence="2">The sequence shown here is derived from an EMBL/GenBank/DDBJ whole genome shotgun (WGS) entry which is preliminary data.</text>
</comment>
<dbReference type="InterPro" id="IPR051806">
    <property type="entry name" value="HAD-like_SPP"/>
</dbReference>
<gene>
    <name evidence="2" type="ORF">GCM10010260_45130</name>
</gene>
<keyword evidence="3" id="KW-1185">Reference proteome</keyword>
<dbReference type="EMBL" id="BMTD01000010">
    <property type="protein sequence ID" value="GGV03408.1"/>
    <property type="molecule type" value="Genomic_DNA"/>
</dbReference>
<dbReference type="InterPro" id="IPR006439">
    <property type="entry name" value="HAD-SF_hydro_IA"/>
</dbReference>
<dbReference type="SUPFAM" id="SSF56784">
    <property type="entry name" value="HAD-like"/>
    <property type="match status" value="1"/>
</dbReference>
<feature type="region of interest" description="Disordered" evidence="1">
    <location>
        <begin position="1"/>
        <end position="21"/>
    </location>
</feature>
<dbReference type="SFLD" id="SFLDS00003">
    <property type="entry name" value="Haloacid_Dehalogenase"/>
    <property type="match status" value="1"/>
</dbReference>
<protein>
    <recommendedName>
        <fullName evidence="4">Phosphatase</fullName>
    </recommendedName>
</protein>